<evidence type="ECO:0000313" key="2">
    <source>
        <dbReference type="EMBL" id="GAA4038772.1"/>
    </source>
</evidence>
<gene>
    <name evidence="2" type="ORF">GCM10022233_03960</name>
</gene>
<protein>
    <submittedName>
        <fullName evidence="2">Uncharacterized protein</fullName>
    </submittedName>
</protein>
<comment type="caution">
    <text evidence="2">The sequence shown here is derived from an EMBL/GenBank/DDBJ whole genome shotgun (WGS) entry which is preliminary data.</text>
</comment>
<feature type="region of interest" description="Disordered" evidence="1">
    <location>
        <begin position="56"/>
        <end position="76"/>
    </location>
</feature>
<sequence length="76" mass="7886">MGRVAEVLIMLQRLEGEGGRGLADFGREDRAYGACSAASAAADPGARGCIDMRLRRVGATSPHPPAPGTHHKPPPP</sequence>
<name>A0ABP7UCC7_9ACTN</name>
<proteinExistence type="predicted"/>
<reference evidence="3" key="1">
    <citation type="journal article" date="2019" name="Int. J. Syst. Evol. Microbiol.">
        <title>The Global Catalogue of Microorganisms (GCM) 10K type strain sequencing project: providing services to taxonomists for standard genome sequencing and annotation.</title>
        <authorList>
            <consortium name="The Broad Institute Genomics Platform"/>
            <consortium name="The Broad Institute Genome Sequencing Center for Infectious Disease"/>
            <person name="Wu L."/>
            <person name="Ma J."/>
        </authorList>
    </citation>
    <scope>NUCLEOTIDE SEQUENCE [LARGE SCALE GENOMIC DNA]</scope>
    <source>
        <strain evidence="3">JCM 16925</strain>
    </source>
</reference>
<evidence type="ECO:0000256" key="1">
    <source>
        <dbReference type="SAM" id="MobiDB-lite"/>
    </source>
</evidence>
<dbReference type="Proteomes" id="UP001499984">
    <property type="component" value="Unassembled WGS sequence"/>
</dbReference>
<keyword evidence="3" id="KW-1185">Reference proteome</keyword>
<dbReference type="EMBL" id="BAAAZY010000001">
    <property type="protein sequence ID" value="GAA4038772.1"/>
    <property type="molecule type" value="Genomic_DNA"/>
</dbReference>
<evidence type="ECO:0000313" key="3">
    <source>
        <dbReference type="Proteomes" id="UP001499984"/>
    </source>
</evidence>
<accession>A0ABP7UCC7</accession>
<organism evidence="2 3">
    <name type="scientific">Streptomyces shaanxiensis</name>
    <dbReference type="NCBI Taxonomy" id="653357"/>
    <lineage>
        <taxon>Bacteria</taxon>
        <taxon>Bacillati</taxon>
        <taxon>Actinomycetota</taxon>
        <taxon>Actinomycetes</taxon>
        <taxon>Kitasatosporales</taxon>
        <taxon>Streptomycetaceae</taxon>
        <taxon>Streptomyces</taxon>
    </lineage>
</organism>